<protein>
    <recommendedName>
        <fullName evidence="1">DUF5615 domain-containing protein</fullName>
    </recommendedName>
</protein>
<gene>
    <name evidence="2" type="ORF">COT04_00720</name>
</gene>
<dbReference type="EMBL" id="PEXA01000023">
    <property type="protein sequence ID" value="PIU33304.1"/>
    <property type="molecule type" value="Genomic_DNA"/>
</dbReference>
<proteinExistence type="predicted"/>
<evidence type="ECO:0000259" key="1">
    <source>
        <dbReference type="Pfam" id="PF18480"/>
    </source>
</evidence>
<feature type="domain" description="DUF5615" evidence="1">
    <location>
        <begin position="3"/>
        <end position="110"/>
    </location>
</feature>
<dbReference type="AlphaFoldDB" id="A0A2M6YQB1"/>
<dbReference type="InterPro" id="IPR041049">
    <property type="entry name" value="DUF5615"/>
</dbReference>
<dbReference type="Proteomes" id="UP000229559">
    <property type="component" value="Unassembled WGS sequence"/>
</dbReference>
<sequence>MFRFFSDECVNTDIVLGLRKAGVDVLTVREAGLTGTDDDAIFSFAAENKRILLSFDRGFGDIFRFNIRGSSGVIVVLVGQMRKSEIIKIILTFLGIVKTGAGLRGKLAILGKTRIRLINR</sequence>
<evidence type="ECO:0000313" key="2">
    <source>
        <dbReference type="EMBL" id="PIU33304.1"/>
    </source>
</evidence>
<comment type="caution">
    <text evidence="2">The sequence shown here is derived from an EMBL/GenBank/DDBJ whole genome shotgun (WGS) entry which is preliminary data.</text>
</comment>
<reference evidence="3" key="1">
    <citation type="submission" date="2017-09" db="EMBL/GenBank/DDBJ databases">
        <title>Depth-based differentiation of microbial function through sediment-hosted aquifers and enrichment of novel symbionts in the deep terrestrial subsurface.</title>
        <authorList>
            <person name="Probst A.J."/>
            <person name="Ladd B."/>
            <person name="Jarett J.K."/>
            <person name="Geller-Mcgrath D.E."/>
            <person name="Sieber C.M.K."/>
            <person name="Emerson J.B."/>
            <person name="Anantharaman K."/>
            <person name="Thomas B.C."/>
            <person name="Malmstrom R."/>
            <person name="Stieglmeier M."/>
            <person name="Klingl A."/>
            <person name="Woyke T."/>
            <person name="Ryan C.M."/>
            <person name="Banfield J.F."/>
        </authorList>
    </citation>
    <scope>NUCLEOTIDE SEQUENCE [LARGE SCALE GENOMIC DNA]</scope>
</reference>
<organism evidence="2 3">
    <name type="scientific">Candidatus Shapirobacteria bacterium CG07_land_8_20_14_0_80_39_12</name>
    <dbReference type="NCBI Taxonomy" id="1974480"/>
    <lineage>
        <taxon>Bacteria</taxon>
        <taxon>Candidatus Shapironibacteriota</taxon>
    </lineage>
</organism>
<evidence type="ECO:0000313" key="3">
    <source>
        <dbReference type="Proteomes" id="UP000229559"/>
    </source>
</evidence>
<dbReference type="Pfam" id="PF18480">
    <property type="entry name" value="DUF5615"/>
    <property type="match status" value="1"/>
</dbReference>
<accession>A0A2M6YQB1</accession>
<name>A0A2M6YQB1_9BACT</name>